<feature type="transmembrane region" description="Helical" evidence="1">
    <location>
        <begin position="35"/>
        <end position="56"/>
    </location>
</feature>
<keyword evidence="1" id="KW-0812">Transmembrane</keyword>
<name>A0A1X7D096_9MICC</name>
<sequence>MTAQASRRARLYFPGALLAVLAATLLTFTDVAWRGLIGWALLLVAVLVMVTGGLTWRQQKENTRGR</sequence>
<reference evidence="3" key="1">
    <citation type="submission" date="2017-04" db="EMBL/GenBank/DDBJ databases">
        <authorList>
            <person name="Varghese N."/>
            <person name="Submissions S."/>
        </authorList>
    </citation>
    <scope>NUCLEOTIDE SEQUENCE [LARGE SCALE GENOMIC DNA]</scope>
    <source>
        <strain evidence="3">NIO-1021</strain>
    </source>
</reference>
<keyword evidence="1" id="KW-0472">Membrane</keyword>
<evidence type="ECO:0000313" key="3">
    <source>
        <dbReference type="Proteomes" id="UP000192929"/>
    </source>
</evidence>
<evidence type="ECO:0000313" key="2">
    <source>
        <dbReference type="EMBL" id="SMF05975.1"/>
    </source>
</evidence>
<evidence type="ECO:0000256" key="1">
    <source>
        <dbReference type="SAM" id="Phobius"/>
    </source>
</evidence>
<protein>
    <submittedName>
        <fullName evidence="2">Uncharacterized protein</fullName>
    </submittedName>
</protein>
<gene>
    <name evidence="2" type="ORF">SAMN06296028_10749</name>
</gene>
<proteinExistence type="predicted"/>
<keyword evidence="3" id="KW-1185">Reference proteome</keyword>
<dbReference type="Proteomes" id="UP000192929">
    <property type="component" value="Unassembled WGS sequence"/>
</dbReference>
<organism evidence="2 3">
    <name type="scientific">Kocuria marina subsp. indica</name>
    <dbReference type="NCBI Taxonomy" id="1049583"/>
    <lineage>
        <taxon>Bacteria</taxon>
        <taxon>Bacillati</taxon>
        <taxon>Actinomycetota</taxon>
        <taxon>Actinomycetes</taxon>
        <taxon>Micrococcales</taxon>
        <taxon>Micrococcaceae</taxon>
        <taxon>Kocuria</taxon>
    </lineage>
</organism>
<dbReference type="AlphaFoldDB" id="A0A1X7D096"/>
<feature type="transmembrane region" description="Helical" evidence="1">
    <location>
        <begin position="12"/>
        <end position="29"/>
    </location>
</feature>
<accession>A0A1X7D096</accession>
<keyword evidence="1" id="KW-1133">Transmembrane helix</keyword>
<dbReference type="RefSeq" id="WP_085106759.1">
    <property type="nucleotide sequence ID" value="NZ_FXAC01000007.1"/>
</dbReference>
<dbReference type="EMBL" id="FXAC01000007">
    <property type="protein sequence ID" value="SMF05975.1"/>
    <property type="molecule type" value="Genomic_DNA"/>
</dbReference>